<keyword evidence="3" id="KW-1185">Reference proteome</keyword>
<dbReference type="Proteomes" id="UP000051442">
    <property type="component" value="Unassembled WGS sequence"/>
</dbReference>
<reference evidence="2 3" key="1">
    <citation type="journal article" date="2015" name="Genome Announc.">
        <title>Expanding the biotechnology potential of lactobacilli through comparative genomics of 213 strains and associated genera.</title>
        <authorList>
            <person name="Sun Z."/>
            <person name="Harris H.M."/>
            <person name="McCann A."/>
            <person name="Guo C."/>
            <person name="Argimon S."/>
            <person name="Zhang W."/>
            <person name="Yang X."/>
            <person name="Jeffery I.B."/>
            <person name="Cooney J.C."/>
            <person name="Kagawa T.F."/>
            <person name="Liu W."/>
            <person name="Song Y."/>
            <person name="Salvetti E."/>
            <person name="Wrobel A."/>
            <person name="Rasinkangas P."/>
            <person name="Parkhill J."/>
            <person name="Rea M.C."/>
            <person name="O'Sullivan O."/>
            <person name="Ritari J."/>
            <person name="Douillard F.P."/>
            <person name="Paul Ross R."/>
            <person name="Yang R."/>
            <person name="Briner A.E."/>
            <person name="Felis G.E."/>
            <person name="de Vos W.M."/>
            <person name="Barrangou R."/>
            <person name="Klaenhammer T.R."/>
            <person name="Caufield P.W."/>
            <person name="Cui Y."/>
            <person name="Zhang H."/>
            <person name="O'Toole P.W."/>
        </authorList>
    </citation>
    <scope>NUCLEOTIDE SEQUENCE [LARGE SCALE GENOMIC DNA]</scope>
    <source>
        <strain evidence="2 3">DSM 23365</strain>
    </source>
</reference>
<proteinExistence type="predicted"/>
<dbReference type="OrthoDB" id="2304347at2"/>
<accession>A0A0R2FBK1</accession>
<evidence type="ECO:0000313" key="3">
    <source>
        <dbReference type="Proteomes" id="UP000051442"/>
    </source>
</evidence>
<organism evidence="2 3">
    <name type="scientific">Secundilactobacillus similis DSM 23365 = JCM 2765</name>
    <dbReference type="NCBI Taxonomy" id="1423804"/>
    <lineage>
        <taxon>Bacteria</taxon>
        <taxon>Bacillati</taxon>
        <taxon>Bacillota</taxon>
        <taxon>Bacilli</taxon>
        <taxon>Lactobacillales</taxon>
        <taxon>Lactobacillaceae</taxon>
        <taxon>Secundilactobacillus</taxon>
    </lineage>
</organism>
<evidence type="ECO:0000256" key="1">
    <source>
        <dbReference type="SAM" id="SignalP"/>
    </source>
</evidence>
<evidence type="ECO:0000313" key="2">
    <source>
        <dbReference type="EMBL" id="KRN25768.1"/>
    </source>
</evidence>
<name>A0A0R2FBK1_9LACO</name>
<keyword evidence="1" id="KW-0732">Signal</keyword>
<feature type="chain" id="PRO_5038588657" evidence="1">
    <location>
        <begin position="22"/>
        <end position="141"/>
    </location>
</feature>
<dbReference type="PATRIC" id="fig|1423804.4.peg.190"/>
<dbReference type="RefSeq" id="WP_054735892.1">
    <property type="nucleotide sequence ID" value="NZ_AYZM01000061.1"/>
</dbReference>
<protein>
    <submittedName>
        <fullName evidence="2">Uncharacterized protein</fullName>
    </submittedName>
</protein>
<comment type="caution">
    <text evidence="2">The sequence shown here is derived from an EMBL/GenBank/DDBJ whole genome shotgun (WGS) entry which is preliminary data.</text>
</comment>
<feature type="signal peptide" evidence="1">
    <location>
        <begin position="1"/>
        <end position="21"/>
    </location>
</feature>
<dbReference type="AlphaFoldDB" id="A0A0R2FBK1"/>
<dbReference type="EMBL" id="AYZM01000061">
    <property type="protein sequence ID" value="KRN25768.1"/>
    <property type="molecule type" value="Genomic_DNA"/>
</dbReference>
<sequence>MKKIGLVALSLSLGLISVFSATDTTANADKVHTGIPKAFQNKTYKAKSFRDGGRTDHATIKFGTKAMRYTSAFAVDTYTTYKVKYKYLGGHVYYLVGRIYGNAPKGGIAWRYKIKYFSAHKIYARDLTGANPKYTDFVFRR</sequence>
<dbReference type="STRING" id="1423804.FD14_GL000175"/>
<gene>
    <name evidence="2" type="ORF">FD14_GL000175</name>
</gene>